<evidence type="ECO:0000313" key="3">
    <source>
        <dbReference type="Proteomes" id="UP000620366"/>
    </source>
</evidence>
<sequence length="76" mass="8421">MSKGKNQHVTPHPNGGWQVKGEGNSRATARTKTQTQAIKIARSISRNQESELVIHRSNGEIRDKDSHGHDPFPPRG</sequence>
<dbReference type="AlphaFoldDB" id="A0A926HTT1"/>
<dbReference type="InterPro" id="IPR018691">
    <property type="entry name" value="DUF2188"/>
</dbReference>
<reference evidence="2" key="1">
    <citation type="submission" date="2020-08" db="EMBL/GenBank/DDBJ databases">
        <title>Genome public.</title>
        <authorList>
            <person name="Liu C."/>
            <person name="Sun Q."/>
        </authorList>
    </citation>
    <scope>NUCLEOTIDE SEQUENCE</scope>
    <source>
        <strain evidence="2">BX7</strain>
    </source>
</reference>
<name>A0A926HTT1_9FIRM</name>
<dbReference type="Pfam" id="PF09954">
    <property type="entry name" value="DUF2188"/>
    <property type="match status" value="1"/>
</dbReference>
<proteinExistence type="predicted"/>
<feature type="region of interest" description="Disordered" evidence="1">
    <location>
        <begin position="1"/>
        <end position="76"/>
    </location>
</feature>
<evidence type="ECO:0000313" key="2">
    <source>
        <dbReference type="EMBL" id="MBC8535623.1"/>
    </source>
</evidence>
<evidence type="ECO:0000256" key="1">
    <source>
        <dbReference type="SAM" id="MobiDB-lite"/>
    </source>
</evidence>
<dbReference type="RefSeq" id="WP_249299359.1">
    <property type="nucleotide sequence ID" value="NZ_JACRSP010000001.1"/>
</dbReference>
<comment type="caution">
    <text evidence="2">The sequence shown here is derived from an EMBL/GenBank/DDBJ whole genome shotgun (WGS) entry which is preliminary data.</text>
</comment>
<gene>
    <name evidence="2" type="ORF">H8695_02810</name>
</gene>
<dbReference type="Proteomes" id="UP000620366">
    <property type="component" value="Unassembled WGS sequence"/>
</dbReference>
<feature type="compositionally biased region" description="Low complexity" evidence="1">
    <location>
        <begin position="26"/>
        <end position="37"/>
    </location>
</feature>
<accession>A0A926HTT1</accession>
<organism evidence="2 3">
    <name type="scientific">Feifania hominis</name>
    <dbReference type="NCBI Taxonomy" id="2763660"/>
    <lineage>
        <taxon>Bacteria</taxon>
        <taxon>Bacillati</taxon>
        <taxon>Bacillota</taxon>
        <taxon>Clostridia</taxon>
        <taxon>Eubacteriales</taxon>
        <taxon>Feifaniaceae</taxon>
        <taxon>Feifania</taxon>
    </lineage>
</organism>
<keyword evidence="3" id="KW-1185">Reference proteome</keyword>
<protein>
    <submittedName>
        <fullName evidence="2">DUF2188 domain-containing protein</fullName>
    </submittedName>
</protein>
<dbReference type="EMBL" id="JACRSP010000001">
    <property type="protein sequence ID" value="MBC8535623.1"/>
    <property type="molecule type" value="Genomic_DNA"/>
</dbReference>
<feature type="compositionally biased region" description="Basic and acidic residues" evidence="1">
    <location>
        <begin position="48"/>
        <end position="76"/>
    </location>
</feature>